<comment type="cofactor">
    <cofactor evidence="1">
        <name>(R)-lipoate</name>
        <dbReference type="ChEBI" id="CHEBI:83088"/>
    </cofactor>
</comment>
<keyword evidence="8" id="KW-1185">Reference proteome</keyword>
<comment type="caution">
    <text evidence="7">The sequence shown here is derived from an EMBL/GenBank/DDBJ whole genome shotgun (WGS) entry which is preliminary data.</text>
</comment>
<dbReference type="Pfam" id="PF02817">
    <property type="entry name" value="E3_binding"/>
    <property type="match status" value="1"/>
</dbReference>
<dbReference type="InterPro" id="IPR004167">
    <property type="entry name" value="PSBD"/>
</dbReference>
<dbReference type="InterPro" id="IPR023213">
    <property type="entry name" value="CAT-like_dom_sf"/>
</dbReference>
<dbReference type="InterPro" id="IPR050743">
    <property type="entry name" value="2-oxoacid_DH_E2_comp"/>
</dbReference>
<sequence>MQRIISTPLARAMAAKMGIDITKVTGSGPQGRILKDDVLAFKQQPTTTPVAPTSKPTDVASKPTPVLLDGRREKITPIRKAIARAMVNSRDSVAYFSLVNEIDVTRLWDLRKLIVDDVLKTTGVKLTFLPYIAKAIIIALKEFPILAAKYDEASGEIVFPTTINLGIAVDTESGLMVPVVKDSQNLTIVDLGKEIVRLALAARDKKIKPNEMSGGSFTITNYGSIGALFGTPVINYPELAIAGVGAIVDKPVVKNGQIVPGKIMNLTVSADHRWIDGATVGRFASRIKELLEKPEILGVL</sequence>
<dbReference type="PANTHER" id="PTHR43178:SF5">
    <property type="entry name" value="LIPOAMIDE ACYLTRANSFERASE COMPONENT OF BRANCHED-CHAIN ALPHA-KETO ACID DEHYDROGENASE COMPLEX, MITOCHONDRIAL"/>
    <property type="match status" value="1"/>
</dbReference>
<dbReference type="PROSITE" id="PS51826">
    <property type="entry name" value="PSBD"/>
    <property type="match status" value="1"/>
</dbReference>
<dbReference type="SUPFAM" id="SSF52777">
    <property type="entry name" value="CoA-dependent acyltransferases"/>
    <property type="match status" value="1"/>
</dbReference>
<keyword evidence="3 7" id="KW-0808">Transferase</keyword>
<dbReference type="SUPFAM" id="SSF47005">
    <property type="entry name" value="Peripheral subunit-binding domain of 2-oxo acid dehydrogenase complex"/>
    <property type="match status" value="1"/>
</dbReference>
<dbReference type="FunFam" id="3.30.559.10:FF:000007">
    <property type="entry name" value="Dihydrolipoamide acetyltransferase component of pyruvate dehydrogenase complex"/>
    <property type="match status" value="1"/>
</dbReference>
<dbReference type="Gene3D" id="4.10.320.10">
    <property type="entry name" value="E3-binding domain"/>
    <property type="match status" value="1"/>
</dbReference>
<evidence type="ECO:0000256" key="2">
    <source>
        <dbReference type="ARBA" id="ARBA00007317"/>
    </source>
</evidence>
<protein>
    <submittedName>
        <fullName evidence="7">Pyruvate dehydrogenase E2 component (Dihydrolipoamide acetyltransferase)</fullName>
    </submittedName>
</protein>
<dbReference type="OrthoDB" id="9805770at2"/>
<dbReference type="EMBL" id="SOCN01000002">
    <property type="protein sequence ID" value="TDV23575.1"/>
    <property type="molecule type" value="Genomic_DNA"/>
</dbReference>
<keyword evidence="7" id="KW-0670">Pyruvate</keyword>
<organism evidence="7 8">
    <name type="scientific">Mycoplasmopsis mustelae</name>
    <dbReference type="NCBI Taxonomy" id="171289"/>
    <lineage>
        <taxon>Bacteria</taxon>
        <taxon>Bacillati</taxon>
        <taxon>Mycoplasmatota</taxon>
        <taxon>Mycoplasmoidales</taxon>
        <taxon>Metamycoplasmataceae</taxon>
        <taxon>Mycoplasmopsis</taxon>
    </lineage>
</organism>
<evidence type="ECO:0000313" key="8">
    <source>
        <dbReference type="Proteomes" id="UP000295757"/>
    </source>
</evidence>
<reference evidence="7 8" key="1">
    <citation type="submission" date="2019-03" db="EMBL/GenBank/DDBJ databases">
        <title>Genomic Encyclopedia of Archaeal and Bacterial Type Strains, Phase II (KMG-II): from individual species to whole genera.</title>
        <authorList>
            <person name="Goeker M."/>
        </authorList>
    </citation>
    <scope>NUCLEOTIDE SEQUENCE [LARGE SCALE GENOMIC DNA]</scope>
    <source>
        <strain evidence="7 8">ATCC 35214</strain>
    </source>
</reference>
<keyword evidence="5" id="KW-0012">Acyltransferase</keyword>
<keyword evidence="4" id="KW-0450">Lipoyl</keyword>
<dbReference type="Gene3D" id="3.30.559.10">
    <property type="entry name" value="Chloramphenicol acetyltransferase-like domain"/>
    <property type="match status" value="1"/>
</dbReference>
<dbReference type="RefSeq" id="WP_134111028.1">
    <property type="nucleotide sequence ID" value="NZ_SOCN01000002.1"/>
</dbReference>
<dbReference type="PANTHER" id="PTHR43178">
    <property type="entry name" value="DIHYDROLIPOAMIDE ACETYLTRANSFERASE COMPONENT OF PYRUVATE DEHYDROGENASE COMPLEX"/>
    <property type="match status" value="1"/>
</dbReference>
<proteinExistence type="inferred from homology"/>
<dbReference type="InterPro" id="IPR036625">
    <property type="entry name" value="E3-bd_dom_sf"/>
</dbReference>
<gene>
    <name evidence="7" type="ORF">BCF59_0567</name>
</gene>
<evidence type="ECO:0000256" key="1">
    <source>
        <dbReference type="ARBA" id="ARBA00001938"/>
    </source>
</evidence>
<evidence type="ECO:0000256" key="3">
    <source>
        <dbReference type="ARBA" id="ARBA00022679"/>
    </source>
</evidence>
<dbReference type="GO" id="GO:0031405">
    <property type="term" value="F:lipoic acid binding"/>
    <property type="evidence" value="ECO:0007669"/>
    <property type="project" value="TreeGrafter"/>
</dbReference>
<accession>A0A4R7UDD2</accession>
<dbReference type="GO" id="GO:0016407">
    <property type="term" value="F:acetyltransferase activity"/>
    <property type="evidence" value="ECO:0007669"/>
    <property type="project" value="TreeGrafter"/>
</dbReference>
<dbReference type="InterPro" id="IPR001078">
    <property type="entry name" value="2-oxoacid_DH_actylTfrase"/>
</dbReference>
<evidence type="ECO:0000256" key="5">
    <source>
        <dbReference type="ARBA" id="ARBA00023315"/>
    </source>
</evidence>
<dbReference type="GO" id="GO:0005737">
    <property type="term" value="C:cytoplasm"/>
    <property type="evidence" value="ECO:0007669"/>
    <property type="project" value="TreeGrafter"/>
</dbReference>
<dbReference type="Pfam" id="PF00198">
    <property type="entry name" value="2-oxoacid_dh"/>
    <property type="match status" value="1"/>
</dbReference>
<evidence type="ECO:0000256" key="4">
    <source>
        <dbReference type="ARBA" id="ARBA00022823"/>
    </source>
</evidence>
<evidence type="ECO:0000313" key="7">
    <source>
        <dbReference type="EMBL" id="TDV23575.1"/>
    </source>
</evidence>
<name>A0A4R7UDD2_9BACT</name>
<dbReference type="AlphaFoldDB" id="A0A4R7UDD2"/>
<evidence type="ECO:0000259" key="6">
    <source>
        <dbReference type="PROSITE" id="PS51826"/>
    </source>
</evidence>
<comment type="similarity">
    <text evidence="2">Belongs to the 2-oxoacid dehydrogenase family.</text>
</comment>
<dbReference type="Proteomes" id="UP000295757">
    <property type="component" value="Unassembled WGS sequence"/>
</dbReference>
<feature type="domain" description="Peripheral subunit-binding (PSBD)" evidence="6">
    <location>
        <begin position="5"/>
        <end position="42"/>
    </location>
</feature>
<dbReference type="NCBIfam" id="NF008815">
    <property type="entry name" value="PRK11857.1"/>
    <property type="match status" value="1"/>
</dbReference>